<keyword evidence="1" id="KW-0812">Transmembrane</keyword>
<organism evidence="2 3">
    <name type="scientific">Populus alba x Populus x berolinensis</name>
    <dbReference type="NCBI Taxonomy" id="444605"/>
    <lineage>
        <taxon>Eukaryota</taxon>
        <taxon>Viridiplantae</taxon>
        <taxon>Streptophyta</taxon>
        <taxon>Embryophyta</taxon>
        <taxon>Tracheophyta</taxon>
        <taxon>Spermatophyta</taxon>
        <taxon>Magnoliopsida</taxon>
        <taxon>eudicotyledons</taxon>
        <taxon>Gunneridae</taxon>
        <taxon>Pentapetalae</taxon>
        <taxon>rosids</taxon>
        <taxon>fabids</taxon>
        <taxon>Malpighiales</taxon>
        <taxon>Salicaceae</taxon>
        <taxon>Saliceae</taxon>
        <taxon>Populus</taxon>
    </lineage>
</organism>
<protein>
    <submittedName>
        <fullName evidence="2">Uncharacterized protein</fullName>
    </submittedName>
</protein>
<evidence type="ECO:0000313" key="2">
    <source>
        <dbReference type="EMBL" id="KAJ6969443.1"/>
    </source>
</evidence>
<evidence type="ECO:0000313" key="3">
    <source>
        <dbReference type="Proteomes" id="UP001164929"/>
    </source>
</evidence>
<sequence length="138" mass="15315">MEDLLFVWPNGSLVLFLFIFKLLLPLSLASISPLTLLVLSSLKVLMRQVVALPLLIRASGHGRVSLGFYDWLLDMTLNRHFSVIGCFVLGLVYLLSCWGFDVAYSLVAFMFSHLGLAKPTALEVLSLPNCDLGCFCVF</sequence>
<keyword evidence="3" id="KW-1185">Reference proteome</keyword>
<gene>
    <name evidence="2" type="ORF">NC653_034082</name>
</gene>
<name>A0AAD6PXD6_9ROSI</name>
<keyword evidence="1" id="KW-1133">Transmembrane helix</keyword>
<proteinExistence type="predicted"/>
<comment type="caution">
    <text evidence="2">The sequence shown here is derived from an EMBL/GenBank/DDBJ whole genome shotgun (WGS) entry which is preliminary data.</text>
</comment>
<evidence type="ECO:0000256" key="1">
    <source>
        <dbReference type="SAM" id="Phobius"/>
    </source>
</evidence>
<dbReference type="Proteomes" id="UP001164929">
    <property type="component" value="Chromosome 15"/>
</dbReference>
<reference evidence="2" key="1">
    <citation type="journal article" date="2023" name="Mol. Ecol. Resour.">
        <title>Chromosome-level genome assembly of a triploid poplar Populus alba 'Berolinensis'.</title>
        <authorList>
            <person name="Chen S."/>
            <person name="Yu Y."/>
            <person name="Wang X."/>
            <person name="Wang S."/>
            <person name="Zhang T."/>
            <person name="Zhou Y."/>
            <person name="He R."/>
            <person name="Meng N."/>
            <person name="Wang Y."/>
            <person name="Liu W."/>
            <person name="Liu Z."/>
            <person name="Liu J."/>
            <person name="Guo Q."/>
            <person name="Huang H."/>
            <person name="Sederoff R.R."/>
            <person name="Wang G."/>
            <person name="Qu G."/>
            <person name="Chen S."/>
        </authorList>
    </citation>
    <scope>NUCLEOTIDE SEQUENCE</scope>
    <source>
        <strain evidence="2">SC-2020</strain>
    </source>
</reference>
<feature type="transmembrane region" description="Helical" evidence="1">
    <location>
        <begin position="12"/>
        <end position="37"/>
    </location>
</feature>
<accession>A0AAD6PXD6</accession>
<dbReference type="EMBL" id="JAQIZT010000015">
    <property type="protein sequence ID" value="KAJ6969443.1"/>
    <property type="molecule type" value="Genomic_DNA"/>
</dbReference>
<keyword evidence="1" id="KW-0472">Membrane</keyword>
<feature type="transmembrane region" description="Helical" evidence="1">
    <location>
        <begin position="81"/>
        <end position="109"/>
    </location>
</feature>
<dbReference type="AlphaFoldDB" id="A0AAD6PXD6"/>